<evidence type="ECO:0000256" key="1">
    <source>
        <dbReference type="SAM" id="Phobius"/>
    </source>
</evidence>
<evidence type="ECO:0000313" key="2">
    <source>
        <dbReference type="EMBL" id="QHU26699.1"/>
    </source>
</evidence>
<feature type="transmembrane region" description="Helical" evidence="1">
    <location>
        <begin position="16"/>
        <end position="34"/>
    </location>
</feature>
<protein>
    <submittedName>
        <fullName evidence="2">Uncharacterized protein</fullName>
    </submittedName>
</protein>
<proteinExistence type="predicted"/>
<dbReference type="AlphaFoldDB" id="A0A6C0L6X7"/>
<sequence length="116" mass="13208">MKSVSAIISNLGEYKYYIILITIFLVLNAIYAYGTRFDKTIRVKEVNSLRGKYGTNVVADHDGTIYSVSNSIYYLFFNSAELYTQFDAEKSYKITGYGYRVPILGLFPNIISAKKL</sequence>
<accession>A0A6C0L6X7</accession>
<name>A0A6C0L6X7_9ZZZZ</name>
<organism evidence="2">
    <name type="scientific">viral metagenome</name>
    <dbReference type="NCBI Taxonomy" id="1070528"/>
    <lineage>
        <taxon>unclassified sequences</taxon>
        <taxon>metagenomes</taxon>
        <taxon>organismal metagenomes</taxon>
    </lineage>
</organism>
<reference evidence="2" key="1">
    <citation type="journal article" date="2020" name="Nature">
        <title>Giant virus diversity and host interactions through global metagenomics.</title>
        <authorList>
            <person name="Schulz F."/>
            <person name="Roux S."/>
            <person name="Paez-Espino D."/>
            <person name="Jungbluth S."/>
            <person name="Walsh D.A."/>
            <person name="Denef V.J."/>
            <person name="McMahon K.D."/>
            <person name="Konstantinidis K.T."/>
            <person name="Eloe-Fadrosh E.A."/>
            <person name="Kyrpides N.C."/>
            <person name="Woyke T."/>
        </authorList>
    </citation>
    <scope>NUCLEOTIDE SEQUENCE</scope>
    <source>
        <strain evidence="2">GVMAG-M-3300027759-42</strain>
    </source>
</reference>
<dbReference type="EMBL" id="MN740444">
    <property type="protein sequence ID" value="QHU26699.1"/>
    <property type="molecule type" value="Genomic_DNA"/>
</dbReference>
<keyword evidence="1" id="KW-1133">Transmembrane helix</keyword>
<keyword evidence="1" id="KW-0812">Transmembrane</keyword>
<keyword evidence="1" id="KW-0472">Membrane</keyword>